<reference evidence="7" key="1">
    <citation type="submission" date="2020-11" db="EMBL/GenBank/DDBJ databases">
        <authorList>
            <consortium name="DOE Joint Genome Institute"/>
            <person name="Ahrendt S."/>
            <person name="Riley R."/>
            <person name="Andreopoulos W."/>
            <person name="Labutti K."/>
            <person name="Pangilinan J."/>
            <person name="Ruiz-Duenas F.J."/>
            <person name="Barrasa J.M."/>
            <person name="Sanchez-Garcia M."/>
            <person name="Camarero S."/>
            <person name="Miyauchi S."/>
            <person name="Serrano A."/>
            <person name="Linde D."/>
            <person name="Babiker R."/>
            <person name="Drula E."/>
            <person name="Ayuso-Fernandez I."/>
            <person name="Pacheco R."/>
            <person name="Padilla G."/>
            <person name="Ferreira P."/>
            <person name="Barriuso J."/>
            <person name="Kellner H."/>
            <person name="Castanera R."/>
            <person name="Alfaro M."/>
            <person name="Ramirez L."/>
            <person name="Pisabarro A.G."/>
            <person name="Kuo A."/>
            <person name="Tritt A."/>
            <person name="Lipzen A."/>
            <person name="He G."/>
            <person name="Yan M."/>
            <person name="Ng V."/>
            <person name="Cullen D."/>
            <person name="Martin F."/>
            <person name="Rosso M.-N."/>
            <person name="Henrissat B."/>
            <person name="Hibbett D."/>
            <person name="Martinez A.T."/>
            <person name="Grigoriev I.V."/>
        </authorList>
    </citation>
    <scope>NUCLEOTIDE SEQUENCE</scope>
    <source>
        <strain evidence="7">CBS 506.95</strain>
    </source>
</reference>
<dbReference type="GO" id="GO:0004674">
    <property type="term" value="F:protein serine/threonine kinase activity"/>
    <property type="evidence" value="ECO:0007669"/>
    <property type="project" value="UniProtKB-KW"/>
</dbReference>
<dbReference type="SMART" id="SM00220">
    <property type="entry name" value="S_TKc"/>
    <property type="match status" value="1"/>
</dbReference>
<feature type="region of interest" description="Disordered" evidence="5">
    <location>
        <begin position="185"/>
        <end position="207"/>
    </location>
</feature>
<evidence type="ECO:0000259" key="6">
    <source>
        <dbReference type="PROSITE" id="PS50011"/>
    </source>
</evidence>
<keyword evidence="4" id="KW-0723">Serine/threonine-protein kinase</keyword>
<dbReference type="PANTHER" id="PTHR24346">
    <property type="entry name" value="MAP/MICROTUBULE AFFINITY-REGULATING KINASE"/>
    <property type="match status" value="1"/>
</dbReference>
<accession>A0A9P6JUP4</accession>
<evidence type="ECO:0000313" key="8">
    <source>
        <dbReference type="Proteomes" id="UP000807306"/>
    </source>
</evidence>
<dbReference type="AlphaFoldDB" id="A0A9P6JUP4"/>
<dbReference type="InterPro" id="IPR017441">
    <property type="entry name" value="Protein_kinase_ATP_BS"/>
</dbReference>
<evidence type="ECO:0000256" key="5">
    <source>
        <dbReference type="SAM" id="MobiDB-lite"/>
    </source>
</evidence>
<dbReference type="PROSITE" id="PS50011">
    <property type="entry name" value="PROTEIN_KINASE_DOM"/>
    <property type="match status" value="1"/>
</dbReference>
<dbReference type="InterPro" id="IPR008271">
    <property type="entry name" value="Ser/Thr_kinase_AS"/>
</dbReference>
<feature type="domain" description="Protein kinase" evidence="6">
    <location>
        <begin position="27"/>
        <end position="400"/>
    </location>
</feature>
<keyword evidence="7" id="KW-0418">Kinase</keyword>
<dbReference type="PANTHER" id="PTHR24346:SF76">
    <property type="entry name" value="NON-SPECIFIC SERINE_THREONINE PROTEIN KINASE"/>
    <property type="match status" value="1"/>
</dbReference>
<feature type="region of interest" description="Disordered" evidence="5">
    <location>
        <begin position="266"/>
        <end position="306"/>
    </location>
</feature>
<evidence type="ECO:0000256" key="3">
    <source>
        <dbReference type="PROSITE-ProRule" id="PRU10141"/>
    </source>
</evidence>
<feature type="binding site" evidence="3">
    <location>
        <position position="54"/>
    </location>
    <ligand>
        <name>ATP</name>
        <dbReference type="ChEBI" id="CHEBI:30616"/>
    </ligand>
</feature>
<comment type="similarity">
    <text evidence="4">Belongs to the protein kinase superfamily.</text>
</comment>
<dbReference type="InterPro" id="IPR011009">
    <property type="entry name" value="Kinase-like_dom_sf"/>
</dbReference>
<organism evidence="7 8">
    <name type="scientific">Crepidotus variabilis</name>
    <dbReference type="NCBI Taxonomy" id="179855"/>
    <lineage>
        <taxon>Eukaryota</taxon>
        <taxon>Fungi</taxon>
        <taxon>Dikarya</taxon>
        <taxon>Basidiomycota</taxon>
        <taxon>Agaricomycotina</taxon>
        <taxon>Agaricomycetes</taxon>
        <taxon>Agaricomycetidae</taxon>
        <taxon>Agaricales</taxon>
        <taxon>Agaricineae</taxon>
        <taxon>Crepidotaceae</taxon>
        <taxon>Crepidotus</taxon>
    </lineage>
</organism>
<sequence>MFLSTFAAASQKPSALPDDQGQIVQGYTLGPVIGYGATSIIRQATQSSSTAAVKIIRRSTLVKAGNAPLARKRLQHEASVWASLSHEHILPLFSAHHTEYADFFFTLYCPAGSLFDILKRDGRPMLEQDDAGMMFRQVVRGLRYLHTEARFVHRDIKLENIMVDEMGVCRIGDFGMAKRIGGGGVLEMGSEEDDEESFDDSFDEEEDEDVGMLHGLGHHHPQMHVQRASSFTATKRPLRSSMHPHPLSQTQSHVSNHAFHRYNTVRASRPRHSSTVSPHPSTLASLAHQPNPSLSGDNTSGSLPYAAPELLLPHTSQALRKNPHPGQDIWALGVVLYTLLAGHLPWRDAFEPRLRMKILDGTYTAPPSIGLGAERILSGCLDKNMQSRWTIERVDQVAWGVGWG</sequence>
<dbReference type="Pfam" id="PF00069">
    <property type="entry name" value="Pkinase"/>
    <property type="match status" value="2"/>
</dbReference>
<protein>
    <submittedName>
        <fullName evidence="7">Kinase-like domain-containing protein</fullName>
    </submittedName>
</protein>
<dbReference type="GO" id="GO:0035556">
    <property type="term" value="P:intracellular signal transduction"/>
    <property type="evidence" value="ECO:0007669"/>
    <property type="project" value="TreeGrafter"/>
</dbReference>
<dbReference type="SUPFAM" id="SSF56112">
    <property type="entry name" value="Protein kinase-like (PK-like)"/>
    <property type="match status" value="1"/>
</dbReference>
<dbReference type="PROSITE" id="PS00108">
    <property type="entry name" value="PROTEIN_KINASE_ST"/>
    <property type="match status" value="1"/>
</dbReference>
<dbReference type="Proteomes" id="UP000807306">
    <property type="component" value="Unassembled WGS sequence"/>
</dbReference>
<feature type="compositionally biased region" description="Acidic residues" evidence="5">
    <location>
        <begin position="189"/>
        <end position="207"/>
    </location>
</feature>
<keyword evidence="7" id="KW-0808">Transferase</keyword>
<feature type="compositionally biased region" description="Polar residues" evidence="5">
    <location>
        <begin position="273"/>
        <end position="302"/>
    </location>
</feature>
<dbReference type="GO" id="GO:0000226">
    <property type="term" value="P:microtubule cytoskeleton organization"/>
    <property type="evidence" value="ECO:0007669"/>
    <property type="project" value="TreeGrafter"/>
</dbReference>
<evidence type="ECO:0000256" key="4">
    <source>
        <dbReference type="RuleBase" id="RU000304"/>
    </source>
</evidence>
<keyword evidence="2 3" id="KW-0067">ATP-binding</keyword>
<dbReference type="GO" id="GO:0005737">
    <property type="term" value="C:cytoplasm"/>
    <property type="evidence" value="ECO:0007669"/>
    <property type="project" value="TreeGrafter"/>
</dbReference>
<dbReference type="InterPro" id="IPR000719">
    <property type="entry name" value="Prot_kinase_dom"/>
</dbReference>
<dbReference type="EMBL" id="MU157829">
    <property type="protein sequence ID" value="KAF9533044.1"/>
    <property type="molecule type" value="Genomic_DNA"/>
</dbReference>
<evidence type="ECO:0000256" key="2">
    <source>
        <dbReference type="ARBA" id="ARBA00022840"/>
    </source>
</evidence>
<dbReference type="OrthoDB" id="4062651at2759"/>
<dbReference type="PROSITE" id="PS00107">
    <property type="entry name" value="PROTEIN_KINASE_ATP"/>
    <property type="match status" value="1"/>
</dbReference>
<gene>
    <name evidence="7" type="ORF">CPB83DRAFT_758155</name>
</gene>
<keyword evidence="8" id="KW-1185">Reference proteome</keyword>
<keyword evidence="1 3" id="KW-0547">Nucleotide-binding</keyword>
<evidence type="ECO:0000313" key="7">
    <source>
        <dbReference type="EMBL" id="KAF9533044.1"/>
    </source>
</evidence>
<feature type="non-terminal residue" evidence="7">
    <location>
        <position position="404"/>
    </location>
</feature>
<dbReference type="GO" id="GO:0005524">
    <property type="term" value="F:ATP binding"/>
    <property type="evidence" value="ECO:0007669"/>
    <property type="project" value="UniProtKB-UniRule"/>
</dbReference>
<evidence type="ECO:0000256" key="1">
    <source>
        <dbReference type="ARBA" id="ARBA00022741"/>
    </source>
</evidence>
<comment type="caution">
    <text evidence="7">The sequence shown here is derived from an EMBL/GenBank/DDBJ whole genome shotgun (WGS) entry which is preliminary data.</text>
</comment>
<dbReference type="Gene3D" id="1.10.510.10">
    <property type="entry name" value="Transferase(Phosphotransferase) domain 1"/>
    <property type="match status" value="2"/>
</dbReference>
<proteinExistence type="inferred from homology"/>
<name>A0A9P6JUP4_9AGAR</name>